<dbReference type="RefSeq" id="WP_367877172.1">
    <property type="nucleotide sequence ID" value="NZ_JBFNXX010000004.1"/>
</dbReference>
<evidence type="ECO:0000313" key="3">
    <source>
        <dbReference type="Proteomes" id="UP001556098"/>
    </source>
</evidence>
<accession>A0ABV3RLB0</accession>
<protein>
    <submittedName>
        <fullName evidence="2">Uncharacterized protein</fullName>
    </submittedName>
</protein>
<reference evidence="2 3" key="1">
    <citation type="submission" date="2024-07" db="EMBL/GenBank/DDBJ databases">
        <title>Marimonas sp.nov., isolated from tidal-flat sediment.</title>
        <authorList>
            <person name="Jayan J.N."/>
            <person name="Lee S.S."/>
        </authorList>
    </citation>
    <scope>NUCLEOTIDE SEQUENCE [LARGE SCALE GENOMIC DNA]</scope>
    <source>
        <strain evidence="2 3">MJW-29</strain>
    </source>
</reference>
<name>A0ABV3RLB0_9RHOB</name>
<feature type="transmembrane region" description="Helical" evidence="1">
    <location>
        <begin position="6"/>
        <end position="25"/>
    </location>
</feature>
<evidence type="ECO:0000256" key="1">
    <source>
        <dbReference type="SAM" id="Phobius"/>
    </source>
</evidence>
<sequence>MDDTLAQWLMTLLTLTAVVLVYFTLRDTRIMAAETTRIGEAQVRAYLSFEVKGADVRAPSLSPDNTDEPKPNIVVEIQGRVPNSGQSPASSISFLYQIDALPRSEEFRLRDERSLHRTMPVAHTVRAQGEIENQSLKRTFRTDLEALRSGDSNIFFAVIVEWVDVFEEIVQSEPVFGTIPFKADADGVRQVYFGRVRTEKT</sequence>
<evidence type="ECO:0000313" key="2">
    <source>
        <dbReference type="EMBL" id="MEW9919471.1"/>
    </source>
</evidence>
<gene>
    <name evidence="2" type="ORF">AB2B41_07650</name>
</gene>
<keyword evidence="3" id="KW-1185">Reference proteome</keyword>
<keyword evidence="1" id="KW-1133">Transmembrane helix</keyword>
<comment type="caution">
    <text evidence="2">The sequence shown here is derived from an EMBL/GenBank/DDBJ whole genome shotgun (WGS) entry which is preliminary data.</text>
</comment>
<dbReference type="EMBL" id="JBFNXX010000004">
    <property type="protein sequence ID" value="MEW9919471.1"/>
    <property type="molecule type" value="Genomic_DNA"/>
</dbReference>
<proteinExistence type="predicted"/>
<keyword evidence="1" id="KW-0812">Transmembrane</keyword>
<organism evidence="2 3">
    <name type="scientific">Sulfitobacter sediminis</name>
    <dbReference type="NCBI Taxonomy" id="3234186"/>
    <lineage>
        <taxon>Bacteria</taxon>
        <taxon>Pseudomonadati</taxon>
        <taxon>Pseudomonadota</taxon>
        <taxon>Alphaproteobacteria</taxon>
        <taxon>Rhodobacterales</taxon>
        <taxon>Roseobacteraceae</taxon>
        <taxon>Sulfitobacter</taxon>
    </lineage>
</organism>
<keyword evidence="1" id="KW-0472">Membrane</keyword>
<dbReference type="Proteomes" id="UP001556098">
    <property type="component" value="Unassembled WGS sequence"/>
</dbReference>